<gene>
    <name evidence="1" type="ORF">DQ384_18775</name>
</gene>
<dbReference type="Proteomes" id="UP000253094">
    <property type="component" value="Unassembled WGS sequence"/>
</dbReference>
<accession>A0A367FH02</accession>
<proteinExistence type="predicted"/>
<dbReference type="AlphaFoldDB" id="A0A367FH02"/>
<dbReference type="OrthoDB" id="3394231at2"/>
<reference evidence="1 2" key="1">
    <citation type="submission" date="2018-06" db="EMBL/GenBank/DDBJ databases">
        <title>Sphaerisporangium craniellae sp. nov., isolated from a marine sponge in the South China Sea.</title>
        <authorList>
            <person name="Li L."/>
        </authorList>
    </citation>
    <scope>NUCLEOTIDE SEQUENCE [LARGE SCALE GENOMIC DNA]</scope>
    <source>
        <strain evidence="1 2">CCTCC AA 208026</strain>
    </source>
</reference>
<comment type="caution">
    <text evidence="1">The sequence shown here is derived from an EMBL/GenBank/DDBJ whole genome shotgun (WGS) entry which is preliminary data.</text>
</comment>
<dbReference type="RefSeq" id="WP_114030145.1">
    <property type="nucleotide sequence ID" value="NZ_QOIL01000010.1"/>
</dbReference>
<evidence type="ECO:0000313" key="2">
    <source>
        <dbReference type="Proteomes" id="UP000253094"/>
    </source>
</evidence>
<protein>
    <submittedName>
        <fullName evidence="1">Uncharacterized protein</fullName>
    </submittedName>
</protein>
<sequence length="96" mass="10844">MEAPETADYIDVFVTLHDDGSNWIGVFVSLGKLERLMRQLDGTDECCGGLYYYESGLVLLREPGVDAMFAAIQDMVDEDGIRRHLVRQVEDDDEDV</sequence>
<dbReference type="EMBL" id="QOIL01000010">
    <property type="protein sequence ID" value="RCG29636.1"/>
    <property type="molecule type" value="Genomic_DNA"/>
</dbReference>
<name>A0A367FH02_9ACTN</name>
<organism evidence="1 2">
    <name type="scientific">Sphaerisporangium album</name>
    <dbReference type="NCBI Taxonomy" id="509200"/>
    <lineage>
        <taxon>Bacteria</taxon>
        <taxon>Bacillati</taxon>
        <taxon>Actinomycetota</taxon>
        <taxon>Actinomycetes</taxon>
        <taxon>Streptosporangiales</taxon>
        <taxon>Streptosporangiaceae</taxon>
        <taxon>Sphaerisporangium</taxon>
    </lineage>
</organism>
<keyword evidence="2" id="KW-1185">Reference proteome</keyword>
<evidence type="ECO:0000313" key="1">
    <source>
        <dbReference type="EMBL" id="RCG29636.1"/>
    </source>
</evidence>